<protein>
    <submittedName>
        <fullName evidence="3">DUF695 domain-containing protein</fullName>
    </submittedName>
</protein>
<comment type="caution">
    <text evidence="3">The sequence shown here is derived from an EMBL/GenBank/DDBJ whole genome shotgun (WGS) entry which is preliminary data.</text>
</comment>
<dbReference type="OrthoDB" id="7839302at2"/>
<accession>A0A4Y8S4L4</accession>
<dbReference type="EMBL" id="SOZE01000037">
    <property type="protein sequence ID" value="TFF33893.1"/>
    <property type="molecule type" value="Genomic_DNA"/>
</dbReference>
<dbReference type="AlphaFoldDB" id="A0A4Y8S4L4"/>
<name>A0A4Y8S4L4_9SPHI</name>
<keyword evidence="4" id="KW-1185">Reference proteome</keyword>
<dbReference type="Proteomes" id="UP000297540">
    <property type="component" value="Unassembled WGS sequence"/>
</dbReference>
<feature type="chain" id="PRO_5021229297" evidence="1">
    <location>
        <begin position="18"/>
        <end position="170"/>
    </location>
</feature>
<gene>
    <name evidence="3" type="ORF">E2R66_23740</name>
</gene>
<dbReference type="Pfam" id="PF05117">
    <property type="entry name" value="DUF695"/>
    <property type="match status" value="1"/>
</dbReference>
<proteinExistence type="predicted"/>
<evidence type="ECO:0000259" key="2">
    <source>
        <dbReference type="Pfam" id="PF05117"/>
    </source>
</evidence>
<sequence>MKTITTTIISIAFLSYAFTCKGQTTGTVFPVEKFAVLEGKLADGRPAIGSFNRGYKDFDKKASYTWCLTINIGLDLKHVTKNGLPLQSESDICNKFEDELLSHIRQLATAHYIGHLYNDSFLDIYVYLDEPEKVYQFLKKEVDKKGRARDFAFEIKQDPNWAIVNSFLSK</sequence>
<feature type="signal peptide" evidence="1">
    <location>
        <begin position="1"/>
        <end position="17"/>
    </location>
</feature>
<evidence type="ECO:0000256" key="1">
    <source>
        <dbReference type="SAM" id="SignalP"/>
    </source>
</evidence>
<keyword evidence="1" id="KW-0732">Signal</keyword>
<evidence type="ECO:0000313" key="4">
    <source>
        <dbReference type="Proteomes" id="UP000297540"/>
    </source>
</evidence>
<dbReference type="InterPro" id="IPR016097">
    <property type="entry name" value="DUF695"/>
</dbReference>
<dbReference type="RefSeq" id="WP_133235684.1">
    <property type="nucleotide sequence ID" value="NZ_SOZE01000037.1"/>
</dbReference>
<feature type="domain" description="DUF695" evidence="2">
    <location>
        <begin position="43"/>
        <end position="168"/>
    </location>
</feature>
<reference evidence="3 4" key="1">
    <citation type="journal article" date="2017" name="Int. J. Syst. Evol. Microbiol.">
        <title>Mucilaginibacterpsychrotolerans sp. nov., isolated from peatlands.</title>
        <authorList>
            <person name="Deng Y."/>
            <person name="Shen L."/>
            <person name="Xu B."/>
            <person name="Liu Y."/>
            <person name="Gu Z."/>
            <person name="Liu H."/>
            <person name="Zhou Y."/>
        </authorList>
    </citation>
    <scope>NUCLEOTIDE SEQUENCE [LARGE SCALE GENOMIC DNA]</scope>
    <source>
        <strain evidence="3 4">NH7-4</strain>
    </source>
</reference>
<organism evidence="3 4">
    <name type="scientific">Mucilaginibacter psychrotolerans</name>
    <dbReference type="NCBI Taxonomy" id="1524096"/>
    <lineage>
        <taxon>Bacteria</taxon>
        <taxon>Pseudomonadati</taxon>
        <taxon>Bacteroidota</taxon>
        <taxon>Sphingobacteriia</taxon>
        <taxon>Sphingobacteriales</taxon>
        <taxon>Sphingobacteriaceae</taxon>
        <taxon>Mucilaginibacter</taxon>
    </lineage>
</organism>
<evidence type="ECO:0000313" key="3">
    <source>
        <dbReference type="EMBL" id="TFF33893.1"/>
    </source>
</evidence>